<dbReference type="SUPFAM" id="SSF55271">
    <property type="entry name" value="DNA repair protein MutS, domain I"/>
    <property type="match status" value="1"/>
</dbReference>
<dbReference type="PANTHER" id="PTHR11361">
    <property type="entry name" value="DNA MISMATCH REPAIR PROTEIN MUTS FAMILY MEMBER"/>
    <property type="match status" value="1"/>
</dbReference>
<evidence type="ECO:0000313" key="17">
    <source>
        <dbReference type="EMBL" id="OBR86834.1"/>
    </source>
</evidence>
<evidence type="ECO:0000256" key="12">
    <source>
        <dbReference type="ARBA" id="ARBA00029792"/>
    </source>
</evidence>
<dbReference type="Pfam" id="PF05192">
    <property type="entry name" value="MutS_III"/>
    <property type="match status" value="1"/>
</dbReference>
<dbReference type="GO" id="GO:0005524">
    <property type="term" value="F:ATP binding"/>
    <property type="evidence" value="ECO:0007669"/>
    <property type="project" value="UniProtKB-UniRule"/>
</dbReference>
<evidence type="ECO:0000256" key="3">
    <source>
        <dbReference type="ARBA" id="ARBA00022151"/>
    </source>
</evidence>
<dbReference type="Pfam" id="PF05188">
    <property type="entry name" value="MutS_II"/>
    <property type="match status" value="1"/>
</dbReference>
<dbReference type="GO" id="GO:0030983">
    <property type="term" value="F:mismatched DNA binding"/>
    <property type="evidence" value="ECO:0007669"/>
    <property type="project" value="UniProtKB-UniRule"/>
</dbReference>
<dbReference type="SMART" id="SM00533">
    <property type="entry name" value="MUTSd"/>
    <property type="match status" value="1"/>
</dbReference>
<feature type="region of interest" description="Disordered" evidence="15">
    <location>
        <begin position="175"/>
        <end position="247"/>
    </location>
</feature>
<dbReference type="Pfam" id="PF01624">
    <property type="entry name" value="MutS_I"/>
    <property type="match status" value="1"/>
</dbReference>
<feature type="region of interest" description="Disordered" evidence="15">
    <location>
        <begin position="1"/>
        <end position="147"/>
    </location>
</feature>
<keyword evidence="6" id="KW-0067">ATP-binding</keyword>
<feature type="compositionally biased region" description="Polar residues" evidence="15">
    <location>
        <begin position="109"/>
        <end position="136"/>
    </location>
</feature>
<dbReference type="VEuPathDB" id="FungiDB:I303_02851"/>
<dbReference type="InterPro" id="IPR036187">
    <property type="entry name" value="DNA_mismatch_repair_MutS_sf"/>
</dbReference>
<name>A0A1A6A9V1_9TREE</name>
<feature type="compositionally biased region" description="Low complexity" evidence="15">
    <location>
        <begin position="79"/>
        <end position="96"/>
    </location>
</feature>
<dbReference type="Gene3D" id="3.40.50.300">
    <property type="entry name" value="P-loop containing nucleotide triphosphate hydrolases"/>
    <property type="match status" value="1"/>
</dbReference>
<feature type="compositionally biased region" description="Low complexity" evidence="15">
    <location>
        <begin position="217"/>
        <end position="226"/>
    </location>
</feature>
<dbReference type="PANTHER" id="PTHR11361:SF122">
    <property type="entry name" value="DNA MISMATCH REPAIR PROTEIN MSH3"/>
    <property type="match status" value="1"/>
</dbReference>
<dbReference type="PROSITE" id="PS00486">
    <property type="entry name" value="DNA_MISMATCH_REPAIR_2"/>
    <property type="match status" value="1"/>
</dbReference>
<dbReference type="InterPro" id="IPR045076">
    <property type="entry name" value="MutS"/>
</dbReference>
<evidence type="ECO:0000256" key="2">
    <source>
        <dbReference type="ARBA" id="ARBA00007094"/>
    </source>
</evidence>
<evidence type="ECO:0000256" key="10">
    <source>
        <dbReference type="ARBA" id="ARBA00025373"/>
    </source>
</evidence>
<dbReference type="SUPFAM" id="SSF52540">
    <property type="entry name" value="P-loop containing nucleoside triphosphate hydrolases"/>
    <property type="match status" value="1"/>
</dbReference>
<comment type="function">
    <text evidence="10">Component of the post-replicative DNA mismatch repair system (MMR). Heterodimerizes with MSH2 to form MutS beta, which binds to DNA mismatches thereby initiating DNA repair. MSH3 provides substrate-binding and substrate specificity to the complex. When bound, the MutS beta heterodimer bends the DNA helix and shields approximately 20 base pairs. Acts mainly to repair insertion-deletion loops (IDLs) from 2 to 13 nucleotides in size, but can also repair base-base and single insertion-deletion mismatches that occur during replication. After mismatch binding, forms a ternary complex with the MutL alpha heterodimer, which is thought to be responsible for directing the downstream MMR events, including strand discrimination, excision, and resynthesis. ATP binding and hydrolysis play a pivotal role in mismatch repair functions.</text>
</comment>
<dbReference type="Gene3D" id="3.30.420.110">
    <property type="entry name" value="MutS, connector domain"/>
    <property type="match status" value="1"/>
</dbReference>
<dbReference type="InterPro" id="IPR007861">
    <property type="entry name" value="DNA_mismatch_repair_MutS_clamp"/>
</dbReference>
<keyword evidence="7 14" id="KW-0238">DNA-binding</keyword>
<evidence type="ECO:0000256" key="9">
    <source>
        <dbReference type="ARBA" id="ARBA00023242"/>
    </source>
</evidence>
<feature type="compositionally biased region" description="Polar residues" evidence="15">
    <location>
        <begin position="61"/>
        <end position="72"/>
    </location>
</feature>
<organism evidence="17">
    <name type="scientific">Kwoniella dejecticola CBS 10117</name>
    <dbReference type="NCBI Taxonomy" id="1296121"/>
    <lineage>
        <taxon>Eukaryota</taxon>
        <taxon>Fungi</taxon>
        <taxon>Dikarya</taxon>
        <taxon>Basidiomycota</taxon>
        <taxon>Agaricomycotina</taxon>
        <taxon>Tremellomycetes</taxon>
        <taxon>Tremellales</taxon>
        <taxon>Cryptococcaceae</taxon>
        <taxon>Kwoniella</taxon>
    </lineage>
</organism>
<evidence type="ECO:0000256" key="1">
    <source>
        <dbReference type="ARBA" id="ARBA00004123"/>
    </source>
</evidence>
<evidence type="ECO:0000256" key="7">
    <source>
        <dbReference type="ARBA" id="ARBA00023125"/>
    </source>
</evidence>
<gene>
    <name evidence="17" type="ORF">I303_02851</name>
</gene>
<proteinExistence type="inferred from homology"/>
<dbReference type="Gene3D" id="1.10.1420.10">
    <property type="match status" value="2"/>
</dbReference>
<feature type="compositionally biased region" description="Basic and acidic residues" evidence="15">
    <location>
        <begin position="137"/>
        <end position="147"/>
    </location>
</feature>
<feature type="compositionally biased region" description="Acidic residues" evidence="15">
    <location>
        <begin position="193"/>
        <end position="204"/>
    </location>
</feature>
<accession>A0A1A6A9V1</accession>
<keyword evidence="9" id="KW-0539">Nucleus</keyword>
<dbReference type="InterPro" id="IPR007695">
    <property type="entry name" value="DNA_mismatch_repair_MutS-lik_N"/>
</dbReference>
<dbReference type="InterPro" id="IPR036678">
    <property type="entry name" value="MutS_con_dom_sf"/>
</dbReference>
<dbReference type="GO" id="GO:0006312">
    <property type="term" value="P:mitotic recombination"/>
    <property type="evidence" value="ECO:0007669"/>
    <property type="project" value="TreeGrafter"/>
</dbReference>
<sequence>MTPKAAEGAAQASLHSFFKRKTPPLSSPTKQANHEDPVIDLTGSPPSKKSKTLPSPRPVSQKGSLNQASSSYFAKPARTPSSSSTPVPIITSTSTSATLDTYRLPKTHLQPSTQSGSAFDAYSVTSEAGPSVSSQSRTEEQQRKHEAWQNRLINGNLIRRRRSLRLDEAAAAELRRQNGIETPEAGSGTDTPTLEEPEEVDPAEEDRRKAAEGVGSKLAAKYASKAADGKTTKGKGKKKEEVGPSGQTYTPLEKQFMEVKAKNQDVLLLMEVGYKYKFHGEDAKIAGRELGIVSFPSRNFYTASIPTHRLHIHVKKLISLGYKVGVISQTETAALKKAGENRNAPFTRELTHLFTAATYVEDPSLPSSSTALDDPTVPGTSPPPTNALVAIVEQGMGGMAYDERTRIAIVSVVPGTGEVVWDEFDDSQVRSELETRLTHLQPAELLLPKSGLSRATEMVLTHFAGGSSGGSNNAVRTERITKIPLYDEAFDYLTEFYSSKARAKNRARSKRKANEQIDLTMSDDDEEVTDTNGYAEPSQNGLDPVDNGQMGLATGLDSTEAVLALVDFPKQVVVALAVAVQYMKTFGLQDAFKHQSSFAKFINRAHMLLSSNTLVNLEIYRNQDDGGIYGSLLWQSLMLNSCKTRMGRRLLREWIGRPLLDISALRARTDAIEEIMDSNTYYMEKLRSLLVNMPDLVKGLTRVQYGKAQPTELATILVALVRIGSEFKPSTDPIFRSTLLNSILHTLPTIQSAAKGFLDAINLKAARENDEGNLWANPDKYPEIQDAKDCISICESELDQHLKEIRKLVKRPTMSFVTVAGIEYLVEVPVRDAKSVPAKWVKISATKSVNRYHTPEVLRINKEREQHKETLNAVSKAAFKSFQSDISDHHELVVVSKQIAVIDCLMSLAQVAAASGYCKPKFVKEPELKIRAGRHPMVEMLRDEAYVPFDIDFSETDGTSKVITGPNMAGTSTTLVAMALIVCMAQIGSFVPASSVTLGVHDAVQTYLTINAASDEIGRGKSTFMVELSETSDILRTITPRTLVILDELGRGTSTYDGVAIAYATLSHVAGTGCNTLFVTHYPMVAEQLAREKPNQISNWHMAFDEIKMPDGSAEITFLYRLTKGLAEASFGIWCARLAGLPRTILDNAQTRSDYLKHETKQRLLSSLSRRTKKVFDDLEVKVDGQPRTPVEILKNVRILDRALDLMDNNHI</sequence>
<dbReference type="EMBL" id="KI894029">
    <property type="protein sequence ID" value="OBR86834.1"/>
    <property type="molecule type" value="Genomic_DNA"/>
</dbReference>
<keyword evidence="8 14" id="KW-0234">DNA repair</keyword>
<dbReference type="InterPro" id="IPR007696">
    <property type="entry name" value="DNA_mismatch_repair_MutS_core"/>
</dbReference>
<evidence type="ECO:0000256" key="4">
    <source>
        <dbReference type="ARBA" id="ARBA00022741"/>
    </source>
</evidence>
<dbReference type="FunFam" id="1.10.1420.10:FF:000004">
    <property type="entry name" value="DNA mismatch repair protein Msh3"/>
    <property type="match status" value="1"/>
</dbReference>
<dbReference type="GO" id="GO:0140664">
    <property type="term" value="F:ATP-dependent DNA damage sensor activity"/>
    <property type="evidence" value="ECO:0007669"/>
    <property type="project" value="InterPro"/>
</dbReference>
<reference evidence="17" key="1">
    <citation type="submission" date="2013-07" db="EMBL/GenBank/DDBJ databases">
        <title>The Genome Sequence of Cryptococcus dejecticola CBS10117.</title>
        <authorList>
            <consortium name="The Broad Institute Genome Sequencing Platform"/>
            <person name="Cuomo C."/>
            <person name="Litvintseva A."/>
            <person name="Chen Y."/>
            <person name="Heitman J."/>
            <person name="Sun S."/>
            <person name="Springer D."/>
            <person name="Dromer F."/>
            <person name="Young S.K."/>
            <person name="Zeng Q."/>
            <person name="Gargeya S."/>
            <person name="Fitzgerald M."/>
            <person name="Abouelleil A."/>
            <person name="Alvarado L."/>
            <person name="Berlin A.M."/>
            <person name="Chapman S.B."/>
            <person name="Dewar J."/>
            <person name="Goldberg J."/>
            <person name="Griggs A."/>
            <person name="Gujja S."/>
            <person name="Hansen M."/>
            <person name="Howarth C."/>
            <person name="Imamovic A."/>
            <person name="Larimer J."/>
            <person name="McCowan C."/>
            <person name="Murphy C."/>
            <person name="Pearson M."/>
            <person name="Priest M."/>
            <person name="Roberts A."/>
            <person name="Saif S."/>
            <person name="Shea T."/>
            <person name="Sykes S."/>
            <person name="Wortman J."/>
            <person name="Nusbaum C."/>
            <person name="Birren B."/>
        </authorList>
    </citation>
    <scope>NUCLEOTIDE SEQUENCE [LARGE SCALE GENOMIC DNA]</scope>
    <source>
        <strain evidence="17">CBS 10117</strain>
    </source>
</reference>
<evidence type="ECO:0000259" key="16">
    <source>
        <dbReference type="PROSITE" id="PS00486"/>
    </source>
</evidence>
<dbReference type="InterPro" id="IPR016151">
    <property type="entry name" value="DNA_mismatch_repair_MutS_N"/>
</dbReference>
<dbReference type="FunFam" id="3.40.1170.10:FF:000004">
    <property type="entry name" value="DNA mismatch repair protein"/>
    <property type="match status" value="1"/>
</dbReference>
<protein>
    <recommendedName>
        <fullName evidence="3 13">DNA mismatch repair protein MSH3</fullName>
    </recommendedName>
    <alternativeName>
        <fullName evidence="3 13">DNA mismatch repair protein MSH3</fullName>
    </alternativeName>
    <alternativeName>
        <fullName evidence="12">MutS protein homolog 3</fullName>
    </alternativeName>
</protein>
<dbReference type="AlphaFoldDB" id="A0A1A6A9V1"/>
<dbReference type="InterPro" id="IPR007860">
    <property type="entry name" value="DNA_mmatch_repair_MutS_con_dom"/>
</dbReference>
<dbReference type="SMART" id="SM00534">
    <property type="entry name" value="MUTSac"/>
    <property type="match status" value="1"/>
</dbReference>
<evidence type="ECO:0000256" key="11">
    <source>
        <dbReference type="ARBA" id="ARBA00025902"/>
    </source>
</evidence>
<dbReference type="STRING" id="1296121.A0A1A6A9V1"/>
<comment type="similarity">
    <text evidence="2">Belongs to the DNA mismatch repair MutS family. MSH3 subfamily.</text>
</comment>
<dbReference type="Pfam" id="PF05190">
    <property type="entry name" value="MutS_IV"/>
    <property type="match status" value="1"/>
</dbReference>
<keyword evidence="5 14" id="KW-0227">DNA damage</keyword>
<dbReference type="InterPro" id="IPR000432">
    <property type="entry name" value="DNA_mismatch_repair_MutS_C"/>
</dbReference>
<dbReference type="OrthoDB" id="121051at2759"/>
<feature type="domain" description="DNA mismatch repair proteins mutS family" evidence="16">
    <location>
        <begin position="1042"/>
        <end position="1058"/>
    </location>
</feature>
<evidence type="ECO:0000256" key="8">
    <source>
        <dbReference type="ARBA" id="ARBA00023204"/>
    </source>
</evidence>
<dbReference type="Gene3D" id="3.40.1170.10">
    <property type="entry name" value="DNA repair protein MutS, domain I"/>
    <property type="match status" value="1"/>
</dbReference>
<comment type="subunit">
    <text evidence="11">Heterodimer consisting of MSH2-MSH3 (MutS beta). Forms a ternary complex with MutL alpha (MLH1-PMS1).</text>
</comment>
<feature type="region of interest" description="Disordered" evidence="15">
    <location>
        <begin position="525"/>
        <end position="544"/>
    </location>
</feature>
<keyword evidence="4 14" id="KW-0547">Nucleotide-binding</keyword>
<comment type="subcellular location">
    <subcellularLocation>
        <location evidence="1">Nucleus</location>
    </subcellularLocation>
</comment>
<evidence type="ECO:0000256" key="6">
    <source>
        <dbReference type="ARBA" id="ARBA00022840"/>
    </source>
</evidence>
<evidence type="ECO:0000256" key="5">
    <source>
        <dbReference type="ARBA" id="ARBA00022763"/>
    </source>
</evidence>
<evidence type="ECO:0000256" key="13">
    <source>
        <dbReference type="ARBA" id="ARBA00073774"/>
    </source>
</evidence>
<evidence type="ECO:0000256" key="15">
    <source>
        <dbReference type="SAM" id="MobiDB-lite"/>
    </source>
</evidence>
<dbReference type="GO" id="GO:0005634">
    <property type="term" value="C:nucleus"/>
    <property type="evidence" value="ECO:0007669"/>
    <property type="project" value="UniProtKB-SubCell"/>
</dbReference>
<dbReference type="SUPFAM" id="SSF48334">
    <property type="entry name" value="DNA repair protein MutS, domain III"/>
    <property type="match status" value="1"/>
</dbReference>
<evidence type="ECO:0000256" key="14">
    <source>
        <dbReference type="RuleBase" id="RU003756"/>
    </source>
</evidence>
<dbReference type="InterPro" id="IPR027417">
    <property type="entry name" value="P-loop_NTPase"/>
</dbReference>
<dbReference type="Pfam" id="PF00488">
    <property type="entry name" value="MutS_V"/>
    <property type="match status" value="1"/>
</dbReference>
<dbReference type="GO" id="GO:0006298">
    <property type="term" value="P:mismatch repair"/>
    <property type="evidence" value="ECO:0007669"/>
    <property type="project" value="InterPro"/>
</dbReference>